<proteinExistence type="inferred from homology"/>
<dbReference type="PANTHER" id="PTHR30349">
    <property type="entry name" value="PHAGE INTEGRASE-RELATED"/>
    <property type="match status" value="1"/>
</dbReference>
<dbReference type="Gene3D" id="1.10.443.10">
    <property type="entry name" value="Intergrase catalytic core"/>
    <property type="match status" value="1"/>
</dbReference>
<dbReference type="InterPro" id="IPR011010">
    <property type="entry name" value="DNA_brk_join_enz"/>
</dbReference>
<dbReference type="SUPFAM" id="SSF56349">
    <property type="entry name" value="DNA breaking-rejoining enzymes"/>
    <property type="match status" value="1"/>
</dbReference>
<dbReference type="Pfam" id="PF00589">
    <property type="entry name" value="Phage_integrase"/>
    <property type="match status" value="1"/>
</dbReference>
<reference evidence="6" key="1">
    <citation type="submission" date="2022-11" db="EMBL/GenBank/DDBJ databases">
        <title>Methylomonas rapida sp. nov., Carotenoid-Producing Obligate Methanotrophs with High Growth Characteristics and Biotechnological Potential.</title>
        <authorList>
            <person name="Tikhonova E.N."/>
            <person name="Suleimanov R.Z."/>
            <person name="Miroshnikov K."/>
            <person name="Oshkin I.Y."/>
            <person name="Belova S.E."/>
            <person name="Danilova O.V."/>
            <person name="Ashikhmin A."/>
            <person name="Konopkin A."/>
            <person name="But S.Y."/>
            <person name="Khmelenina V.N."/>
            <person name="Kuznetsov N."/>
            <person name="Pimenov N.V."/>
            <person name="Dedysh S.N."/>
        </authorList>
    </citation>
    <scope>NUCLEOTIDE SEQUENCE</scope>
    <source>
        <strain evidence="6">MP1</strain>
    </source>
</reference>
<evidence type="ECO:0000256" key="4">
    <source>
        <dbReference type="ARBA" id="ARBA00023172"/>
    </source>
</evidence>
<keyword evidence="7" id="KW-1185">Reference proteome</keyword>
<dbReference type="Proteomes" id="UP001162780">
    <property type="component" value="Chromosome"/>
</dbReference>
<gene>
    <name evidence="6" type="ORF">NM686_020660</name>
</gene>
<organism evidence="6 7">
    <name type="scientific">Methylomonas rapida</name>
    <dbReference type="NCBI Taxonomy" id="2963939"/>
    <lineage>
        <taxon>Bacteria</taxon>
        <taxon>Pseudomonadati</taxon>
        <taxon>Pseudomonadota</taxon>
        <taxon>Gammaproteobacteria</taxon>
        <taxon>Methylococcales</taxon>
        <taxon>Methylococcaceae</taxon>
        <taxon>Methylomonas</taxon>
    </lineage>
</organism>
<evidence type="ECO:0000313" key="7">
    <source>
        <dbReference type="Proteomes" id="UP001162780"/>
    </source>
</evidence>
<name>A0ABY7GJ09_9GAMM</name>
<dbReference type="InterPro" id="IPR010998">
    <property type="entry name" value="Integrase_recombinase_N"/>
</dbReference>
<protein>
    <submittedName>
        <fullName evidence="6">Site-specific integrase</fullName>
    </submittedName>
</protein>
<evidence type="ECO:0000256" key="3">
    <source>
        <dbReference type="ARBA" id="ARBA00023125"/>
    </source>
</evidence>
<evidence type="ECO:0000256" key="1">
    <source>
        <dbReference type="ARBA" id="ARBA00008857"/>
    </source>
</evidence>
<keyword evidence="3" id="KW-0238">DNA-binding</keyword>
<dbReference type="InterPro" id="IPR013762">
    <property type="entry name" value="Integrase-like_cat_sf"/>
</dbReference>
<dbReference type="RefSeq" id="WP_255189694.1">
    <property type="nucleotide sequence ID" value="NZ_CP113517.1"/>
</dbReference>
<evidence type="ECO:0000313" key="6">
    <source>
        <dbReference type="EMBL" id="WAR44721.1"/>
    </source>
</evidence>
<comment type="similarity">
    <text evidence="1">Belongs to the 'phage' integrase family.</text>
</comment>
<feature type="domain" description="Tyr recombinase" evidence="5">
    <location>
        <begin position="174"/>
        <end position="360"/>
    </location>
</feature>
<accession>A0ABY7GJ09</accession>
<dbReference type="InterPro" id="IPR002104">
    <property type="entry name" value="Integrase_catalytic"/>
</dbReference>
<dbReference type="Gene3D" id="1.10.150.130">
    <property type="match status" value="1"/>
</dbReference>
<dbReference type="EMBL" id="CP113517">
    <property type="protein sequence ID" value="WAR44721.1"/>
    <property type="molecule type" value="Genomic_DNA"/>
</dbReference>
<keyword evidence="4" id="KW-0233">DNA recombination</keyword>
<dbReference type="PROSITE" id="PS51898">
    <property type="entry name" value="TYR_RECOMBINASE"/>
    <property type="match status" value="1"/>
</dbReference>
<keyword evidence="2" id="KW-0229">DNA integration</keyword>
<dbReference type="InterPro" id="IPR050090">
    <property type="entry name" value="Tyrosine_recombinase_XerCD"/>
</dbReference>
<dbReference type="PANTHER" id="PTHR30349:SF64">
    <property type="entry name" value="PROPHAGE INTEGRASE INTD-RELATED"/>
    <property type="match status" value="1"/>
</dbReference>
<evidence type="ECO:0000256" key="2">
    <source>
        <dbReference type="ARBA" id="ARBA00022908"/>
    </source>
</evidence>
<evidence type="ECO:0000259" key="5">
    <source>
        <dbReference type="PROSITE" id="PS51898"/>
    </source>
</evidence>
<sequence length="370" mass="42095">MATIEKRTDQNGATSYRVKIRLKGYPTETATFDRLTDAKKWAQLTEAAIKEGRHFKTTEAKKHTFADAIDRYSADVLPIRFNSTEQRNRLPMLEWWKAQIGHCVMADLTTANFAQARDSLAKSGRKGKPLSPATINKYFVVAKDILKRCVNEWHWLEQSPLRDGRVELPELPRGIVRFLDDEELARLTKACKESPNQLLYPAFILAISTGMRQSETMNLYWREPETPPTETAWGVVNLAESCIILHETKNGDRRRVPLTSLALVELQKLAKVRRLDTTLVFPSPTHPHKPIELKKAWANALKAAEVNNFRWHDLRHCTASYLAMGGASMVEIAAVLGHKTLDMVKRYSHLSDGHIANVVERMNNRLFGTN</sequence>
<dbReference type="CDD" id="cd00796">
    <property type="entry name" value="INT_Rci_Hp1_C"/>
    <property type="match status" value="1"/>
</dbReference>